<evidence type="ECO:0000259" key="11">
    <source>
        <dbReference type="PROSITE" id="PS50195"/>
    </source>
</evidence>
<feature type="region of interest" description="Disordered" evidence="10">
    <location>
        <begin position="478"/>
        <end position="516"/>
    </location>
</feature>
<dbReference type="GO" id="GO:0061709">
    <property type="term" value="P:reticulophagy"/>
    <property type="evidence" value="ECO:0007669"/>
    <property type="project" value="TreeGrafter"/>
</dbReference>
<feature type="region of interest" description="Disordered" evidence="10">
    <location>
        <begin position="615"/>
        <end position="706"/>
    </location>
</feature>
<dbReference type="EMBL" id="BQKY01000010">
    <property type="protein sequence ID" value="GJN92013.1"/>
    <property type="molecule type" value="Genomic_DNA"/>
</dbReference>
<dbReference type="Gene3D" id="3.30.1520.10">
    <property type="entry name" value="Phox-like domain"/>
    <property type="match status" value="1"/>
</dbReference>
<name>A0AAV5GPC9_9BASI</name>
<keyword evidence="4" id="KW-0813">Transport</keyword>
<feature type="compositionally biased region" description="Acidic residues" evidence="10">
    <location>
        <begin position="875"/>
        <end position="886"/>
    </location>
</feature>
<protein>
    <recommendedName>
        <fullName evidence="8">Sorting nexin-4</fullName>
    </recommendedName>
    <alternativeName>
        <fullName evidence="9">Autophagy-related protein 24</fullName>
    </alternativeName>
</protein>
<evidence type="ECO:0000256" key="2">
    <source>
        <dbReference type="ARBA" id="ARBA00004496"/>
    </source>
</evidence>
<reference evidence="12 13" key="1">
    <citation type="submission" date="2021-12" db="EMBL/GenBank/DDBJ databases">
        <title>High titer production of polyol ester of fatty acids by Rhodotorula paludigena BS15 towards product separation-free biomass refinery.</title>
        <authorList>
            <person name="Mano J."/>
            <person name="Ono H."/>
            <person name="Tanaka T."/>
            <person name="Naito K."/>
            <person name="Sushida H."/>
            <person name="Ike M."/>
            <person name="Tokuyasu K."/>
            <person name="Kitaoka M."/>
        </authorList>
    </citation>
    <scope>NUCLEOTIDE SEQUENCE [LARGE SCALE GENOMIC DNA]</scope>
    <source>
        <strain evidence="12 13">BS15</strain>
    </source>
</reference>
<dbReference type="GO" id="GO:0034727">
    <property type="term" value="P:piecemeal microautophagy of the nucleus"/>
    <property type="evidence" value="ECO:0007669"/>
    <property type="project" value="TreeGrafter"/>
</dbReference>
<dbReference type="GO" id="GO:0015031">
    <property type="term" value="P:protein transport"/>
    <property type="evidence" value="ECO:0007669"/>
    <property type="project" value="TreeGrafter"/>
</dbReference>
<keyword evidence="6" id="KW-0446">Lipid-binding</keyword>
<dbReference type="InterPro" id="IPR001683">
    <property type="entry name" value="PX_dom"/>
</dbReference>
<dbReference type="Gene3D" id="1.20.1270.60">
    <property type="entry name" value="Arfaptin homology (AH) domain/BAR domain"/>
    <property type="match status" value="1"/>
</dbReference>
<keyword evidence="7" id="KW-0472">Membrane</keyword>
<dbReference type="Pfam" id="PF00787">
    <property type="entry name" value="PX"/>
    <property type="match status" value="1"/>
</dbReference>
<dbReference type="AlphaFoldDB" id="A0AAV5GPC9"/>
<organism evidence="12 13">
    <name type="scientific">Rhodotorula paludigena</name>
    <dbReference type="NCBI Taxonomy" id="86838"/>
    <lineage>
        <taxon>Eukaryota</taxon>
        <taxon>Fungi</taxon>
        <taxon>Dikarya</taxon>
        <taxon>Basidiomycota</taxon>
        <taxon>Pucciniomycotina</taxon>
        <taxon>Microbotryomycetes</taxon>
        <taxon>Sporidiobolales</taxon>
        <taxon>Sporidiobolaceae</taxon>
        <taxon>Rhodotorula</taxon>
    </lineage>
</organism>
<dbReference type="InterPro" id="IPR036871">
    <property type="entry name" value="PX_dom_sf"/>
</dbReference>
<keyword evidence="13" id="KW-1185">Reference proteome</keyword>
<feature type="compositionally biased region" description="Polar residues" evidence="10">
    <location>
        <begin position="42"/>
        <end position="53"/>
    </location>
</feature>
<evidence type="ECO:0000256" key="1">
    <source>
        <dbReference type="ARBA" id="ARBA00004184"/>
    </source>
</evidence>
<evidence type="ECO:0000313" key="12">
    <source>
        <dbReference type="EMBL" id="GJN92013.1"/>
    </source>
</evidence>
<dbReference type="PANTHER" id="PTHR45949:SF2">
    <property type="entry name" value="SORTING NEXIN-4"/>
    <property type="match status" value="1"/>
</dbReference>
<evidence type="ECO:0000256" key="8">
    <source>
        <dbReference type="ARBA" id="ARBA00040748"/>
    </source>
</evidence>
<dbReference type="PROSITE" id="PS50195">
    <property type="entry name" value="PX"/>
    <property type="match status" value="1"/>
</dbReference>
<dbReference type="Proteomes" id="UP001342314">
    <property type="component" value="Unassembled WGS sequence"/>
</dbReference>
<feature type="domain" description="PX" evidence="11">
    <location>
        <begin position="89"/>
        <end position="211"/>
    </location>
</feature>
<dbReference type="SUPFAM" id="SSF64268">
    <property type="entry name" value="PX domain"/>
    <property type="match status" value="1"/>
</dbReference>
<dbReference type="GO" id="GO:0000422">
    <property type="term" value="P:autophagy of mitochondrion"/>
    <property type="evidence" value="ECO:0007669"/>
    <property type="project" value="TreeGrafter"/>
</dbReference>
<feature type="compositionally biased region" description="Polar residues" evidence="10">
    <location>
        <begin position="615"/>
        <end position="627"/>
    </location>
</feature>
<keyword evidence="5" id="KW-0963">Cytoplasm</keyword>
<dbReference type="GO" id="GO:0035091">
    <property type="term" value="F:phosphatidylinositol binding"/>
    <property type="evidence" value="ECO:0007669"/>
    <property type="project" value="InterPro"/>
</dbReference>
<comment type="similarity">
    <text evidence="3">Belongs to the sorting nexin family.</text>
</comment>
<dbReference type="InterPro" id="IPR027267">
    <property type="entry name" value="AH/BAR_dom_sf"/>
</dbReference>
<dbReference type="GO" id="GO:0032456">
    <property type="term" value="P:endocytic recycling"/>
    <property type="evidence" value="ECO:0007669"/>
    <property type="project" value="TreeGrafter"/>
</dbReference>
<dbReference type="CDD" id="cd06863">
    <property type="entry name" value="PX_Atg24p"/>
    <property type="match status" value="1"/>
</dbReference>
<comment type="caution">
    <text evidence="12">The sequence shown here is derived from an EMBL/GenBank/DDBJ whole genome shotgun (WGS) entry which is preliminary data.</text>
</comment>
<evidence type="ECO:0000256" key="6">
    <source>
        <dbReference type="ARBA" id="ARBA00023121"/>
    </source>
</evidence>
<accession>A0AAV5GPC9</accession>
<dbReference type="GO" id="GO:0005769">
    <property type="term" value="C:early endosome"/>
    <property type="evidence" value="ECO:0007669"/>
    <property type="project" value="TreeGrafter"/>
</dbReference>
<feature type="compositionally biased region" description="Low complexity" evidence="10">
    <location>
        <begin position="657"/>
        <end position="670"/>
    </location>
</feature>
<evidence type="ECO:0000256" key="9">
    <source>
        <dbReference type="ARBA" id="ARBA00041273"/>
    </source>
</evidence>
<evidence type="ECO:0000313" key="13">
    <source>
        <dbReference type="Proteomes" id="UP001342314"/>
    </source>
</evidence>
<evidence type="ECO:0000256" key="3">
    <source>
        <dbReference type="ARBA" id="ARBA00010883"/>
    </source>
</evidence>
<dbReference type="GO" id="GO:0000407">
    <property type="term" value="C:phagophore assembly site"/>
    <property type="evidence" value="ECO:0007669"/>
    <property type="project" value="TreeGrafter"/>
</dbReference>
<feature type="region of interest" description="Disordered" evidence="10">
    <location>
        <begin position="795"/>
        <end position="925"/>
    </location>
</feature>
<sequence>MDSLEDHDFSASVAWDTDAPSSSAPQGAPSAAPAHAEYSAYTHGTLSATQPPGQDSGAGAPRGAGAPASSADSSAPPPTAAVTTSGWPVEDVHVRDGKVELEGTSDTFVSYLVTAKTDLPNYSSKTPSARRRFHDFVFLRDALVKDFPACVVPPLPEKHRMEYVIGDRFSADFIERRRQDLERFLQRLARHPKLARTDIFAAFLESSEWNVYKHKHHARTASSEDAHSGVLDTLSDTLLNAFAKLKKPDERFVAIRQHLDSFEEGLSSLERLAARSKTRMSDLSGDYEDLAVSVQGLGYLESGITEPLMRFERALVDFGGGVKEHSASASEGFLDHMHALLAYSHAFKGVLKLRDQKQLDFEELSSYLSNVVTERDRLAGGYGYGMGLGSYFKEKMESLKGGETDMSRAARLDRLDTKIKELQDAVLHAQETSNAFNDQVVVEHAIFRATKRHEMKGLLGAFAEGQIKMHKQSLVAWDSRRRPSELAPGNSRTPKELASMQRQADSPGPGARFRPRQSSYLRISATTVLQMTLYLEAAHVDWMNHGVLERMLFALKDRIPLKLKQEESRPKSKGRERTQVDVFRGADYQMAFFFREAKEKHVVLLKDKHIHYTTRSPTSFRAPSRTPSVAPPPQRPAKRPRRGSDSSSVADLDLRNSPAADEPSSAAASRASKRRAGPAAVGAPGEDDDELVVVKPEPDDEGGLPPDWALGAGAGGAAAQEGEAAMAEELEDVKPEIDEDVKPTVSVRYSGYKIFGKTLVVIVEPWPPLNPADLARPRLLNTEVRQLSASVAPEAYRRRSTAAHLGSGGGRSSLSVTPAPSRTGGAAGALFRRESTGVESVRGSEAPSEAGGEGGADDDEQMRQLREMSLMLANELDDGDEDDELPSLDALVARSSTKAAQRAAGNPAEDDDEAVGLGATDPALP</sequence>
<evidence type="ECO:0000256" key="5">
    <source>
        <dbReference type="ARBA" id="ARBA00022490"/>
    </source>
</evidence>
<feature type="compositionally biased region" description="Low complexity" evidence="10">
    <location>
        <begin position="57"/>
        <end position="86"/>
    </location>
</feature>
<feature type="compositionally biased region" description="Low complexity" evidence="10">
    <location>
        <begin position="19"/>
        <end position="40"/>
    </location>
</feature>
<comment type="subcellular location">
    <subcellularLocation>
        <location evidence="2">Cytoplasm</location>
    </subcellularLocation>
    <subcellularLocation>
        <location evidence="1">Endomembrane system</location>
        <topology evidence="1">Peripheral membrane protein</topology>
    </subcellularLocation>
</comment>
<dbReference type="PANTHER" id="PTHR45949">
    <property type="entry name" value="SORTING NEXIN-4"/>
    <property type="match status" value="1"/>
</dbReference>
<evidence type="ECO:0000256" key="7">
    <source>
        <dbReference type="ARBA" id="ARBA00023136"/>
    </source>
</evidence>
<feature type="region of interest" description="Disordered" evidence="10">
    <location>
        <begin position="1"/>
        <end position="89"/>
    </location>
</feature>
<dbReference type="SMART" id="SM00312">
    <property type="entry name" value="PX"/>
    <property type="match status" value="1"/>
</dbReference>
<evidence type="ECO:0000256" key="4">
    <source>
        <dbReference type="ARBA" id="ARBA00022448"/>
    </source>
</evidence>
<evidence type="ECO:0000256" key="10">
    <source>
        <dbReference type="SAM" id="MobiDB-lite"/>
    </source>
</evidence>
<gene>
    <name evidence="12" type="ORF">Rhopal_005041-T1</name>
</gene>
<proteinExistence type="inferred from homology"/>